<keyword evidence="2" id="KW-1185">Reference proteome</keyword>
<reference evidence="1 2" key="1">
    <citation type="submission" date="2019-02" db="EMBL/GenBank/DDBJ databases">
        <title>Genome sequencing of the rare red list fungi Bondarzewia mesenterica.</title>
        <authorList>
            <person name="Buettner E."/>
            <person name="Kellner H."/>
        </authorList>
    </citation>
    <scope>NUCLEOTIDE SEQUENCE [LARGE SCALE GENOMIC DNA]</scope>
    <source>
        <strain evidence="1 2">DSM 108281</strain>
    </source>
</reference>
<dbReference type="AlphaFoldDB" id="A0A4V3XCF2"/>
<evidence type="ECO:0000313" key="1">
    <source>
        <dbReference type="EMBL" id="THH05613.1"/>
    </source>
</evidence>
<proteinExistence type="predicted"/>
<accession>A0A4V3XCF2</accession>
<organism evidence="1 2">
    <name type="scientific">Bondarzewia mesenterica</name>
    <dbReference type="NCBI Taxonomy" id="1095465"/>
    <lineage>
        <taxon>Eukaryota</taxon>
        <taxon>Fungi</taxon>
        <taxon>Dikarya</taxon>
        <taxon>Basidiomycota</taxon>
        <taxon>Agaricomycotina</taxon>
        <taxon>Agaricomycetes</taxon>
        <taxon>Russulales</taxon>
        <taxon>Bondarzewiaceae</taxon>
        <taxon>Bondarzewia</taxon>
    </lineage>
</organism>
<name>A0A4V3XCF2_9AGAM</name>
<dbReference type="Proteomes" id="UP000310158">
    <property type="component" value="Unassembled WGS sequence"/>
</dbReference>
<dbReference type="OrthoDB" id="2685482at2759"/>
<comment type="caution">
    <text evidence="1">The sequence shown here is derived from an EMBL/GenBank/DDBJ whole genome shotgun (WGS) entry which is preliminary data.</text>
</comment>
<dbReference type="EMBL" id="SGPL01000984">
    <property type="protein sequence ID" value="THH05613.1"/>
    <property type="molecule type" value="Genomic_DNA"/>
</dbReference>
<protein>
    <submittedName>
        <fullName evidence="1">Uncharacterized protein</fullName>
    </submittedName>
</protein>
<gene>
    <name evidence="1" type="ORF">EW146_g9855</name>
</gene>
<sequence length="156" mass="17681">MLLDRLSMLMSMPTLKERRRAKKPLLELAFTEDGQLKGLVQSMITAAYREVSANFKSIVLWGDLKKWRGEYIDDKYLPDDYLIKEPSKMVQKEVAALIIHWMARQAEDEDLVVFKAFKSNDGGVSLSREVPRSKMAITKGKKKSPAMDLGMANGKG</sequence>
<evidence type="ECO:0000313" key="2">
    <source>
        <dbReference type="Proteomes" id="UP000310158"/>
    </source>
</evidence>